<evidence type="ECO:0008006" key="6">
    <source>
        <dbReference type="Google" id="ProtNLM"/>
    </source>
</evidence>
<dbReference type="Proteomes" id="UP000243024">
    <property type="component" value="Unassembled WGS sequence"/>
</dbReference>
<dbReference type="SUPFAM" id="SSF75005">
    <property type="entry name" value="Arabinanase/levansucrase/invertase"/>
    <property type="match status" value="1"/>
</dbReference>
<evidence type="ECO:0000256" key="2">
    <source>
        <dbReference type="ARBA" id="ARBA00022679"/>
    </source>
</evidence>
<proteinExistence type="inferred from homology"/>
<dbReference type="AlphaFoldDB" id="A0A179ISR3"/>
<evidence type="ECO:0000256" key="3">
    <source>
        <dbReference type="ARBA" id="ARBA00024356"/>
    </source>
</evidence>
<evidence type="ECO:0000313" key="5">
    <source>
        <dbReference type="Proteomes" id="UP000243024"/>
    </source>
</evidence>
<keyword evidence="1" id="KW-0328">Glycosyltransferase</keyword>
<comment type="similarity">
    <text evidence="3">Belongs to the glycosyl hydrolase 130 family.</text>
</comment>
<dbReference type="PANTHER" id="PTHR34106:SF5">
    <property type="entry name" value="GLYCOSIDASE"/>
    <property type="match status" value="1"/>
</dbReference>
<evidence type="ECO:0000313" key="4">
    <source>
        <dbReference type="EMBL" id="OAR04882.1"/>
    </source>
</evidence>
<evidence type="ECO:0000256" key="1">
    <source>
        <dbReference type="ARBA" id="ARBA00022676"/>
    </source>
</evidence>
<dbReference type="Gene3D" id="2.115.10.20">
    <property type="entry name" value="Glycosyl hydrolase domain, family 43"/>
    <property type="match status" value="1"/>
</dbReference>
<dbReference type="InterPro" id="IPR023296">
    <property type="entry name" value="Glyco_hydro_beta-prop_sf"/>
</dbReference>
<protein>
    <recommendedName>
        <fullName evidence="6">Glycoside hydrolase</fullName>
    </recommendedName>
</protein>
<dbReference type="CDD" id="cd18612">
    <property type="entry name" value="GH130_Lin0857-like"/>
    <property type="match status" value="1"/>
</dbReference>
<name>A0A179ISR3_HYDSH</name>
<dbReference type="InterPro" id="IPR007184">
    <property type="entry name" value="Mannoside_phosphorylase"/>
</dbReference>
<keyword evidence="2" id="KW-0808">Transferase</keyword>
<dbReference type="PIRSF" id="PIRSF016202">
    <property type="entry name" value="PH1107"/>
    <property type="match status" value="1"/>
</dbReference>
<dbReference type="GO" id="GO:0016757">
    <property type="term" value="F:glycosyltransferase activity"/>
    <property type="evidence" value="ECO:0007669"/>
    <property type="project" value="UniProtKB-KW"/>
</dbReference>
<dbReference type="EMBL" id="JXBB01000009">
    <property type="protein sequence ID" value="OAR04882.1"/>
    <property type="molecule type" value="Genomic_DNA"/>
</dbReference>
<comment type="caution">
    <text evidence="4">The sequence shown here is derived from an EMBL/GenBank/DDBJ whole genome shotgun (WGS) entry which is preliminary data.</text>
</comment>
<dbReference type="PANTHER" id="PTHR34106">
    <property type="entry name" value="GLYCOSIDASE"/>
    <property type="match status" value="1"/>
</dbReference>
<dbReference type="Pfam" id="PF04041">
    <property type="entry name" value="Glyco_hydro_130"/>
    <property type="match status" value="1"/>
</dbReference>
<reference evidence="4 5" key="1">
    <citation type="submission" date="2015-09" db="EMBL/GenBank/DDBJ databases">
        <title>Draft genome sequence of Hydrogenibacillus schlegelii DSM 2000.</title>
        <authorList>
            <person name="Hemp J."/>
        </authorList>
    </citation>
    <scope>NUCLEOTIDE SEQUENCE [LARGE SCALE GENOMIC DNA]</scope>
    <source>
        <strain evidence="4 5">MA 48</strain>
    </source>
</reference>
<organism evidence="4 5">
    <name type="scientific">Hydrogenibacillus schlegelii</name>
    <name type="common">Bacillus schlegelii</name>
    <dbReference type="NCBI Taxonomy" id="1484"/>
    <lineage>
        <taxon>Bacteria</taxon>
        <taxon>Bacillati</taxon>
        <taxon>Bacillota</taxon>
        <taxon>Bacilli</taxon>
        <taxon>Bacillales</taxon>
        <taxon>Bacillales Family X. Incertae Sedis</taxon>
        <taxon>Hydrogenibacillus</taxon>
    </lineage>
</organism>
<keyword evidence="5" id="KW-1185">Reference proteome</keyword>
<accession>A0A179ISR3</accession>
<gene>
    <name evidence="4" type="ORF">SA87_09780</name>
</gene>
<sequence>MVERSEGGDRKGMGAVFERCGPAPLLRPDDVPPVVPGDEVIGVFNPAAVRWEEGFLLVFRSAERPRSSAGLLRVPVYEGSAPTPEGGGGSARQVRMFRLDDDRYDFSDPRVVVERDGRRIVALTSFSFLRRAVLRPDGQVEVDPRPILWPSDPAEAWGMEDPRLVAVEGRLVLSYAAVSARGIVVMLAASRDGRTFERLGAALPPENKNAVLFPRRLGGRYVLLHRPVPAGIGTPDVWSAVSPDLRHWGEHRPVFGVRPGAWDEARVGAGAPPIETEKGWLLFYHGADRRNRYAMGAVLLHRDRPWEVLARTAAPLLEPEAPYERRGFFGGVVFPTGAVLDEDGTVTVFYGAADEAIGCARAPLQAVLEALWTSNK</sequence>
<dbReference type="STRING" id="1484.SA87_09780"/>